<dbReference type="OrthoDB" id="5734488at2"/>
<comment type="caution">
    <text evidence="1">The sequence shown here is derived from an EMBL/GenBank/DDBJ whole genome shotgun (WGS) entry which is preliminary data.</text>
</comment>
<dbReference type="Proteomes" id="UP000295565">
    <property type="component" value="Unassembled WGS sequence"/>
</dbReference>
<proteinExistence type="predicted"/>
<dbReference type="RefSeq" id="WP_131912247.1">
    <property type="nucleotide sequence ID" value="NZ_OU594967.1"/>
</dbReference>
<dbReference type="EMBL" id="SMGD01000012">
    <property type="protein sequence ID" value="TCK57694.1"/>
    <property type="molecule type" value="Genomic_DNA"/>
</dbReference>
<gene>
    <name evidence="1" type="ORF">EV690_1388</name>
</gene>
<accession>A0A4R1K155</accession>
<name>A0A4R1K155_9GAMM</name>
<reference evidence="1 2" key="1">
    <citation type="submission" date="2019-03" db="EMBL/GenBank/DDBJ databases">
        <title>Genomic Encyclopedia of Type Strains, Phase IV (KMG-IV): sequencing the most valuable type-strain genomes for metagenomic binning, comparative biology and taxonomic classification.</title>
        <authorList>
            <person name="Goeker M."/>
        </authorList>
    </citation>
    <scope>NUCLEOTIDE SEQUENCE [LARGE SCALE GENOMIC DNA]</scope>
    <source>
        <strain evidence="1 2">DSM 18577</strain>
    </source>
</reference>
<evidence type="ECO:0000313" key="2">
    <source>
        <dbReference type="Proteomes" id="UP000295565"/>
    </source>
</evidence>
<evidence type="ECO:0008006" key="3">
    <source>
        <dbReference type="Google" id="ProtNLM"/>
    </source>
</evidence>
<keyword evidence="2" id="KW-1185">Reference proteome</keyword>
<sequence length="117" mass="13677">MSITNKTDEELIAIALPMIDTVIKASNQKDWDLFSMYQTEAEAQDPENKNNVLKLWEENELFTSLNLEREILGVLRREHIAQIVWKQTSRKVPGEFLARYFIKEIDGQIKEVGFLIH</sequence>
<evidence type="ECO:0000313" key="1">
    <source>
        <dbReference type="EMBL" id="TCK57694.1"/>
    </source>
</evidence>
<dbReference type="AlphaFoldDB" id="A0A4R1K155"/>
<protein>
    <recommendedName>
        <fullName evidence="3">SnoaL-like protein</fullName>
    </recommendedName>
</protein>
<organism evidence="1 2">
    <name type="scientific">Celerinatantimonas diazotrophica</name>
    <dbReference type="NCBI Taxonomy" id="412034"/>
    <lineage>
        <taxon>Bacteria</taxon>
        <taxon>Pseudomonadati</taxon>
        <taxon>Pseudomonadota</taxon>
        <taxon>Gammaproteobacteria</taxon>
        <taxon>Celerinatantimonadaceae</taxon>
        <taxon>Celerinatantimonas</taxon>
    </lineage>
</organism>